<evidence type="ECO:0000256" key="5">
    <source>
        <dbReference type="ARBA" id="ARBA00023128"/>
    </source>
</evidence>
<dbReference type="AlphaFoldDB" id="A0AAD9FPF2"/>
<protein>
    <recommendedName>
        <fullName evidence="7">Large ribosomal subunit protein uL3m</fullName>
    </recommendedName>
</protein>
<sequence>MSSLFRSIVSAPRATAVIGASKRYRYGIAYPGPKPASYDSAWKDVPQNPSGDYSEYTKPKTTPLVVPEGTDPQAAAAAEEERVKKIETAPMVVDVEKKFTPFTRRAGILARKRGMTCLWDEDGKRWPVTILQVEQCQVIQHRLPHPTSPGFHGLQIGAKDKDWRKMSSGMIAHYASKGNGVVPKYRIKEFQVTEDAILPVGAYLSAAHFVPGQYVDVRGKTIGKGFQGVMKRWGFRGQSASHGTTLTHRSPGAIGANQDPGKVWKGKKMAGQMGNKYRTTQNLMVHRVDTALNLIYVRGHVPGNDEAYIEVKDAVRNVRFQAETRFRKGKEEEDWLDEGVATLPMPGVTLTDVEKADWPEVIEWPGYGKEPRVRG</sequence>
<evidence type="ECO:0000256" key="6">
    <source>
        <dbReference type="ARBA" id="ARBA00023274"/>
    </source>
</evidence>
<dbReference type="PANTHER" id="PTHR11229:SF8">
    <property type="entry name" value="LARGE RIBOSOMAL SUBUNIT PROTEIN UL3M"/>
    <property type="match status" value="1"/>
</dbReference>
<accession>A0AAD9FPF2</accession>
<dbReference type="PROSITE" id="PS00474">
    <property type="entry name" value="RIBOSOMAL_L3"/>
    <property type="match status" value="1"/>
</dbReference>
<evidence type="ECO:0000256" key="2">
    <source>
        <dbReference type="ARBA" id="ARBA00006540"/>
    </source>
</evidence>
<dbReference type="InterPro" id="IPR000597">
    <property type="entry name" value="Ribosomal_uL3"/>
</dbReference>
<evidence type="ECO:0000313" key="11">
    <source>
        <dbReference type="Proteomes" id="UP001182556"/>
    </source>
</evidence>
<comment type="similarity">
    <text evidence="2 8">Belongs to the universal ribosomal protein uL3 family.</text>
</comment>
<dbReference type="Proteomes" id="UP001182556">
    <property type="component" value="Unassembled WGS sequence"/>
</dbReference>
<organism evidence="10 11">
    <name type="scientific">Papiliotrema laurentii</name>
    <name type="common">Cryptococcus laurentii</name>
    <dbReference type="NCBI Taxonomy" id="5418"/>
    <lineage>
        <taxon>Eukaryota</taxon>
        <taxon>Fungi</taxon>
        <taxon>Dikarya</taxon>
        <taxon>Basidiomycota</taxon>
        <taxon>Agaricomycotina</taxon>
        <taxon>Tremellomycetes</taxon>
        <taxon>Tremellales</taxon>
        <taxon>Rhynchogastremaceae</taxon>
        <taxon>Papiliotrema</taxon>
    </lineage>
</organism>
<reference evidence="10" key="1">
    <citation type="submission" date="2023-02" db="EMBL/GenBank/DDBJ databases">
        <title>Identification and recombinant expression of a fungal hydrolase from Papiliotrema laurentii that hydrolyzes apple cutin and clears colloidal polyester polyurethane.</title>
        <authorList>
            <consortium name="DOE Joint Genome Institute"/>
            <person name="Roman V.A."/>
            <person name="Bojanowski C."/>
            <person name="Crable B.R."/>
            <person name="Wagner D.N."/>
            <person name="Hung C.S."/>
            <person name="Nadeau L.J."/>
            <person name="Schratz L."/>
            <person name="Haridas S."/>
            <person name="Pangilinan J."/>
            <person name="Lipzen A."/>
            <person name="Na H."/>
            <person name="Yan M."/>
            <person name="Ng V."/>
            <person name="Grigoriev I.V."/>
            <person name="Spatafora J.W."/>
            <person name="Barlow D."/>
            <person name="Biffinger J."/>
            <person name="Kelley-Loughnane N."/>
            <person name="Varaljay V.A."/>
            <person name="Crookes-Goodson W.J."/>
        </authorList>
    </citation>
    <scope>NUCLEOTIDE SEQUENCE</scope>
    <source>
        <strain evidence="10">5307AH</strain>
    </source>
</reference>
<dbReference type="FunFam" id="2.40.30.10:FF:000004">
    <property type="entry name" value="50S ribosomal protein L3"/>
    <property type="match status" value="1"/>
</dbReference>
<evidence type="ECO:0000256" key="4">
    <source>
        <dbReference type="ARBA" id="ARBA00022980"/>
    </source>
</evidence>
<dbReference type="EMBL" id="JAODAN010000006">
    <property type="protein sequence ID" value="KAK1923501.1"/>
    <property type="molecule type" value="Genomic_DNA"/>
</dbReference>
<keyword evidence="11" id="KW-1185">Reference proteome</keyword>
<dbReference type="HAMAP" id="MF_01325_B">
    <property type="entry name" value="Ribosomal_uL3_B"/>
    <property type="match status" value="1"/>
</dbReference>
<dbReference type="InterPro" id="IPR019927">
    <property type="entry name" value="Ribosomal_uL3_bac/org-type"/>
</dbReference>
<keyword evidence="4 8" id="KW-0689">Ribosomal protein</keyword>
<feature type="region of interest" description="Disordered" evidence="9">
    <location>
        <begin position="240"/>
        <end position="261"/>
    </location>
</feature>
<dbReference type="Gene3D" id="2.40.30.10">
    <property type="entry name" value="Translation factors"/>
    <property type="match status" value="2"/>
</dbReference>
<keyword evidence="5" id="KW-0496">Mitochondrion</keyword>
<evidence type="ECO:0000256" key="8">
    <source>
        <dbReference type="RuleBase" id="RU003905"/>
    </source>
</evidence>
<evidence type="ECO:0000256" key="7">
    <source>
        <dbReference type="ARBA" id="ARBA00035209"/>
    </source>
</evidence>
<dbReference type="GO" id="GO:0003735">
    <property type="term" value="F:structural constituent of ribosome"/>
    <property type="evidence" value="ECO:0007669"/>
    <property type="project" value="InterPro"/>
</dbReference>
<evidence type="ECO:0000256" key="3">
    <source>
        <dbReference type="ARBA" id="ARBA00022946"/>
    </source>
</evidence>
<evidence type="ECO:0000256" key="1">
    <source>
        <dbReference type="ARBA" id="ARBA00004173"/>
    </source>
</evidence>
<dbReference type="InterPro" id="IPR009000">
    <property type="entry name" value="Transl_B-barrel_sf"/>
</dbReference>
<comment type="subcellular location">
    <subcellularLocation>
        <location evidence="1">Mitochondrion</location>
    </subcellularLocation>
</comment>
<gene>
    <name evidence="10" type="ORF">DB88DRAFT_491442</name>
</gene>
<name>A0AAD9FPF2_PAPLA</name>
<evidence type="ECO:0000313" key="10">
    <source>
        <dbReference type="EMBL" id="KAK1923501.1"/>
    </source>
</evidence>
<dbReference type="SUPFAM" id="SSF50447">
    <property type="entry name" value="Translation proteins"/>
    <property type="match status" value="1"/>
</dbReference>
<dbReference type="NCBIfam" id="TIGR03625">
    <property type="entry name" value="L3_bact"/>
    <property type="match status" value="1"/>
</dbReference>
<keyword evidence="6 8" id="KW-0687">Ribonucleoprotein</keyword>
<dbReference type="GO" id="GO:0006412">
    <property type="term" value="P:translation"/>
    <property type="evidence" value="ECO:0007669"/>
    <property type="project" value="InterPro"/>
</dbReference>
<evidence type="ECO:0000256" key="9">
    <source>
        <dbReference type="SAM" id="MobiDB-lite"/>
    </source>
</evidence>
<comment type="caution">
    <text evidence="10">The sequence shown here is derived from an EMBL/GenBank/DDBJ whole genome shotgun (WGS) entry which is preliminary data.</text>
</comment>
<dbReference type="InterPro" id="IPR019926">
    <property type="entry name" value="Ribosomal_uL3_CS"/>
</dbReference>
<dbReference type="PANTHER" id="PTHR11229">
    <property type="entry name" value="50S RIBOSOMAL PROTEIN L3"/>
    <property type="match status" value="1"/>
</dbReference>
<dbReference type="Pfam" id="PF00297">
    <property type="entry name" value="Ribosomal_L3"/>
    <property type="match status" value="1"/>
</dbReference>
<keyword evidence="3" id="KW-0809">Transit peptide</keyword>
<proteinExistence type="inferred from homology"/>
<dbReference type="GO" id="GO:0005762">
    <property type="term" value="C:mitochondrial large ribosomal subunit"/>
    <property type="evidence" value="ECO:0007669"/>
    <property type="project" value="TreeGrafter"/>
</dbReference>